<evidence type="ECO:0000313" key="2">
    <source>
        <dbReference type="Proteomes" id="UP001289645"/>
    </source>
</evidence>
<gene>
    <name evidence="1" type="ORF">OHX15_25395</name>
</gene>
<evidence type="ECO:0000313" key="1">
    <source>
        <dbReference type="EMBL" id="MDZ5088744.1"/>
    </source>
</evidence>
<name>A0ACC6MP52_MYCPF</name>
<organism evidence="1 2">
    <name type="scientific">Mycolicibacterium parafortuitum</name>
    <name type="common">Mycobacterium parafortuitum</name>
    <dbReference type="NCBI Taxonomy" id="39692"/>
    <lineage>
        <taxon>Bacteria</taxon>
        <taxon>Bacillati</taxon>
        <taxon>Actinomycetota</taxon>
        <taxon>Actinomycetes</taxon>
        <taxon>Mycobacteriales</taxon>
        <taxon>Mycobacteriaceae</taxon>
        <taxon>Mycolicibacterium</taxon>
    </lineage>
</organism>
<reference evidence="1 2" key="1">
    <citation type="journal article" date="2021" name="Chemosphere">
        <title>Bioballs carrying a syntrophic Rhodococcus and Mycolicibacterium consortium for simultaneous sorption and biodegradation of fuel oil in contaminated freshwater.</title>
        <authorList>
            <person name="Naloka K."/>
            <person name="Polrit D."/>
            <person name="Muangchinda C."/>
            <person name="Thoetkiattikul H."/>
            <person name="Pinyakong O."/>
        </authorList>
    </citation>
    <scope>NUCLEOTIDE SEQUENCE [LARGE SCALE GENOMIC DNA]</scope>
    <source>
        <strain evidence="1 2">J101</strain>
    </source>
</reference>
<accession>A0ACC6MP52</accession>
<keyword evidence="2" id="KW-1185">Reference proteome</keyword>
<dbReference type="Proteomes" id="UP001289645">
    <property type="component" value="Unassembled WGS sequence"/>
</dbReference>
<sequence>MAASDGGVPTMNWTRATVIGAFAGGTFWAVALYTLLASGGATAAWTAVGLAAVALLVAGALLSRTTSGSSWGVGLILAPLTGVVPVAVFVAAGVAADVGTSL</sequence>
<comment type="caution">
    <text evidence="1">The sequence shown here is derived from an EMBL/GenBank/DDBJ whole genome shotgun (WGS) entry which is preliminary data.</text>
</comment>
<protein>
    <submittedName>
        <fullName evidence="1">Uncharacterized protein</fullName>
    </submittedName>
</protein>
<proteinExistence type="predicted"/>
<dbReference type="EMBL" id="JAOXLN010000038">
    <property type="protein sequence ID" value="MDZ5088744.1"/>
    <property type="molecule type" value="Genomic_DNA"/>
</dbReference>